<dbReference type="PANTHER" id="PTHR42704">
    <property type="entry name" value="RIBULOSE BISPHOSPHATE CARBOXYLASE"/>
    <property type="match status" value="1"/>
</dbReference>
<sequence>MSWIDVTYHLRGSPEDAEARARAIAVEQSIEMPPEAVDDPFVLGEILGRVVAVESLGGGLHAIRILLSAATVGGDAGQLLNMLFGNSSLHEDLTLAEIAVPPDLRAALGDGPQLGLDGLRRRVGAQARALTCSALKPQGLSPEGLARLAEAFALGGIDYVKDDHGLATQAYSPFPQRVAACAAAMRRATARTGHPTRYVPSLSGSLDAVREQLRIIKEEGLDTAMVAPAILGLANIQQLRRDYPEIALLAHPSLAGAARIDPACLTTLWRLAGIDAVIFPNHGGRFGYSEETCRRIADAAIAPTPGLAAIAPVPAGGMSVARVPEMLDFYGRDVMLLIGGNLLAEGDRLSDATAAFVATVHQHSQAQAPAETHA</sequence>
<organism evidence="2 3">
    <name type="scientific">Bosea vestrisii</name>
    <dbReference type="NCBI Taxonomy" id="151416"/>
    <lineage>
        <taxon>Bacteria</taxon>
        <taxon>Pseudomonadati</taxon>
        <taxon>Pseudomonadota</taxon>
        <taxon>Alphaproteobacteria</taxon>
        <taxon>Hyphomicrobiales</taxon>
        <taxon>Boseaceae</taxon>
        <taxon>Bosea</taxon>
    </lineage>
</organism>
<dbReference type="InterPro" id="IPR000685">
    <property type="entry name" value="RuBisCO_lsu_C"/>
</dbReference>
<evidence type="ECO:0000313" key="3">
    <source>
        <dbReference type="Proteomes" id="UP001596104"/>
    </source>
</evidence>
<keyword evidence="3" id="KW-1185">Reference proteome</keyword>
<dbReference type="SUPFAM" id="SSF51649">
    <property type="entry name" value="RuBisCo, C-terminal domain"/>
    <property type="match status" value="1"/>
</dbReference>
<dbReference type="InterPro" id="IPR036422">
    <property type="entry name" value="RuBisCO_lsu_N_sf"/>
</dbReference>
<proteinExistence type="predicted"/>
<dbReference type="InterPro" id="IPR033966">
    <property type="entry name" value="RuBisCO"/>
</dbReference>
<dbReference type="CDD" id="cd08210">
    <property type="entry name" value="RLP_RrRLP"/>
    <property type="match status" value="1"/>
</dbReference>
<dbReference type="SFLD" id="SFLDG00301">
    <property type="entry name" value="RuBisCO-like_proteins"/>
    <property type="match status" value="1"/>
</dbReference>
<dbReference type="PANTHER" id="PTHR42704:SF17">
    <property type="entry name" value="RIBULOSE BISPHOSPHATE CARBOXYLASE LARGE CHAIN"/>
    <property type="match status" value="1"/>
</dbReference>
<reference evidence="3" key="1">
    <citation type="journal article" date="2019" name="Int. J. Syst. Evol. Microbiol.">
        <title>The Global Catalogue of Microorganisms (GCM) 10K type strain sequencing project: providing services to taxonomists for standard genome sequencing and annotation.</title>
        <authorList>
            <consortium name="The Broad Institute Genomics Platform"/>
            <consortium name="The Broad Institute Genome Sequencing Center for Infectious Disease"/>
            <person name="Wu L."/>
            <person name="Ma J."/>
        </authorList>
    </citation>
    <scope>NUCLEOTIDE SEQUENCE [LARGE SCALE GENOMIC DNA]</scope>
    <source>
        <strain evidence="3">CGMCC 1.16326</strain>
    </source>
</reference>
<name>A0ABW0H4Q0_9HYPH</name>
<dbReference type="RefSeq" id="WP_377006148.1">
    <property type="nucleotide sequence ID" value="NZ_JBHSLV010000004.1"/>
</dbReference>
<protein>
    <submittedName>
        <fullName evidence="2">RuBisCO large subunit C-terminal-like domain-containing protein</fullName>
    </submittedName>
</protein>
<dbReference type="InterPro" id="IPR036376">
    <property type="entry name" value="RuBisCO_lsu_C_sf"/>
</dbReference>
<gene>
    <name evidence="2" type="ORF">ACFPPC_01575</name>
</gene>
<dbReference type="EMBL" id="JBHSLV010000004">
    <property type="protein sequence ID" value="MFC5391322.1"/>
    <property type="molecule type" value="Genomic_DNA"/>
</dbReference>
<dbReference type="Pfam" id="PF00016">
    <property type="entry name" value="RuBisCO_large"/>
    <property type="match status" value="1"/>
</dbReference>
<dbReference type="SFLD" id="SFLDS00014">
    <property type="entry name" value="RuBisCO"/>
    <property type="match status" value="1"/>
</dbReference>
<feature type="domain" description="Ribulose bisphosphate carboxylase large subunit C-terminal" evidence="1">
    <location>
        <begin position="118"/>
        <end position="342"/>
    </location>
</feature>
<evidence type="ECO:0000259" key="1">
    <source>
        <dbReference type="Pfam" id="PF00016"/>
    </source>
</evidence>
<dbReference type="Proteomes" id="UP001596104">
    <property type="component" value="Unassembled WGS sequence"/>
</dbReference>
<dbReference type="SUPFAM" id="SSF54966">
    <property type="entry name" value="RuBisCO, large subunit, small (N-terminal) domain"/>
    <property type="match status" value="1"/>
</dbReference>
<dbReference type="Gene3D" id="3.20.20.110">
    <property type="entry name" value="Ribulose bisphosphate carboxylase, large subunit, C-terminal domain"/>
    <property type="match status" value="1"/>
</dbReference>
<accession>A0ABW0H4Q0</accession>
<evidence type="ECO:0000313" key="2">
    <source>
        <dbReference type="EMBL" id="MFC5391322.1"/>
    </source>
</evidence>
<comment type="caution">
    <text evidence="2">The sequence shown here is derived from an EMBL/GenBank/DDBJ whole genome shotgun (WGS) entry which is preliminary data.</text>
</comment>
<dbReference type="Gene3D" id="3.30.70.150">
    <property type="entry name" value="RuBisCO large subunit, N-terminal domain"/>
    <property type="match status" value="1"/>
</dbReference>